<dbReference type="GeneID" id="103581546"/>
<gene>
    <name evidence="3" type="primary">LOC103581546</name>
</gene>
<sequence length="127" mass="13470">LNTPSPLSTHLHSFPSPPSPHLLQLTSPPSLPSFSSHLPFLKYIPPPSPLTSINSPPLPPVTTYPSLISSHLPSLTSSSSPLTSIISPPLPPKPTSLHLFLPISSFSPHLLFPSPPGPHLPPIISFP</sequence>
<dbReference type="RefSeq" id="XP_008561579.1">
    <property type="nucleotide sequence ID" value="XM_008563357.1"/>
</dbReference>
<organism evidence="2 3">
    <name type="scientific">Galeopterus variegatus</name>
    <name type="common">Malayan flying lemur</name>
    <name type="synonym">Cynocephalus variegatus</name>
    <dbReference type="NCBI Taxonomy" id="482537"/>
    <lineage>
        <taxon>Eukaryota</taxon>
        <taxon>Metazoa</taxon>
        <taxon>Chordata</taxon>
        <taxon>Craniata</taxon>
        <taxon>Vertebrata</taxon>
        <taxon>Euteleostomi</taxon>
        <taxon>Mammalia</taxon>
        <taxon>Eutheria</taxon>
        <taxon>Euarchontoglires</taxon>
        <taxon>Dermoptera</taxon>
        <taxon>Cynocephalidae</taxon>
        <taxon>Galeopterus</taxon>
    </lineage>
</organism>
<dbReference type="Proteomes" id="UP000694923">
    <property type="component" value="Unplaced"/>
</dbReference>
<evidence type="ECO:0000313" key="2">
    <source>
        <dbReference type="Proteomes" id="UP000694923"/>
    </source>
</evidence>
<keyword evidence="2" id="KW-1185">Reference proteome</keyword>
<protein>
    <submittedName>
        <fullName evidence="3">Proline-rich receptor-like protein kinase PERK2</fullName>
    </submittedName>
</protein>
<feature type="compositionally biased region" description="Low complexity" evidence="1">
    <location>
        <begin position="1"/>
        <end position="14"/>
    </location>
</feature>
<evidence type="ECO:0000256" key="1">
    <source>
        <dbReference type="SAM" id="MobiDB-lite"/>
    </source>
</evidence>
<feature type="non-terminal residue" evidence="3">
    <location>
        <position position="1"/>
    </location>
</feature>
<evidence type="ECO:0000313" key="3">
    <source>
        <dbReference type="RefSeq" id="XP_008561579.1"/>
    </source>
</evidence>
<accession>A0ABM0PZN8</accession>
<name>A0ABM0PZN8_GALVR</name>
<feature type="region of interest" description="Disordered" evidence="1">
    <location>
        <begin position="1"/>
        <end position="28"/>
    </location>
</feature>
<proteinExistence type="predicted"/>
<reference evidence="3" key="1">
    <citation type="submission" date="2025-08" db="UniProtKB">
        <authorList>
            <consortium name="RefSeq"/>
        </authorList>
    </citation>
    <scope>IDENTIFICATION</scope>
</reference>